<evidence type="ECO:0000313" key="3">
    <source>
        <dbReference type="Proteomes" id="UP000196435"/>
    </source>
</evidence>
<organism evidence="2 3">
    <name type="scientific">Xenorhabdus innexi</name>
    <dbReference type="NCBI Taxonomy" id="290109"/>
    <lineage>
        <taxon>Bacteria</taxon>
        <taxon>Pseudomonadati</taxon>
        <taxon>Pseudomonadota</taxon>
        <taxon>Gammaproteobacteria</taxon>
        <taxon>Enterobacterales</taxon>
        <taxon>Morganellaceae</taxon>
        <taxon>Xenorhabdus</taxon>
    </lineage>
</organism>
<reference evidence="1 4" key="3">
    <citation type="journal article" date="2017" name="Nat. Microbiol.">
        <title>Natural product diversity associated with the nematode symbionts Photorhabdus and Xenorhabdus.</title>
        <authorList>
            <person name="Tobias N.J."/>
            <person name="Wolff H."/>
            <person name="Djahanschiri B."/>
            <person name="Grundmann F."/>
            <person name="Kronenwerth M."/>
            <person name="Shi Y.M."/>
            <person name="Simonyi S."/>
            <person name="Grun P."/>
            <person name="Shapiro-Ilan D."/>
            <person name="Pidot S.J."/>
            <person name="Stinear T.P."/>
            <person name="Ebersberger I."/>
            <person name="Bode H.B."/>
        </authorList>
    </citation>
    <scope>NUCLEOTIDE SEQUENCE [LARGE SCALE GENOMIC DNA]</scope>
    <source>
        <strain evidence="1 4">DSM 16336</strain>
    </source>
</reference>
<evidence type="ECO:0000313" key="2">
    <source>
        <dbReference type="EMBL" id="SIP74798.1"/>
    </source>
</evidence>
<accession>A0A1N6N123</accession>
<name>A0A1N6N123_9GAMM</name>
<sequence length="49" mass="5539">MAYPKVNIVNSTSYNANGKVEYASIFCSNDDYSVTPNTTWVVLAEEFVW</sequence>
<protein>
    <submittedName>
        <fullName evidence="2">Uncharacterized protein</fullName>
    </submittedName>
</protein>
<evidence type="ECO:0000313" key="1">
    <source>
        <dbReference type="EMBL" id="PHM31151.1"/>
    </source>
</evidence>
<dbReference type="EMBL" id="FTLG01000231">
    <property type="protein sequence ID" value="SIP74798.1"/>
    <property type="molecule type" value="Genomic_DNA"/>
</dbReference>
<dbReference type="Proteomes" id="UP000224871">
    <property type="component" value="Unassembled WGS sequence"/>
</dbReference>
<dbReference type="EMBL" id="NIBU01000043">
    <property type="protein sequence ID" value="PHM31151.1"/>
    <property type="molecule type" value="Genomic_DNA"/>
</dbReference>
<gene>
    <name evidence="1" type="ORF">Xinn_02992</name>
    <name evidence="2" type="ORF">XIS1_850004</name>
</gene>
<keyword evidence="4" id="KW-1185">Reference proteome</keyword>
<evidence type="ECO:0000313" key="4">
    <source>
        <dbReference type="Proteomes" id="UP000224871"/>
    </source>
</evidence>
<dbReference type="AlphaFoldDB" id="A0A1N6N123"/>
<proteinExistence type="predicted"/>
<dbReference type="Proteomes" id="UP000196435">
    <property type="component" value="Unassembled WGS sequence"/>
</dbReference>
<reference evidence="3" key="1">
    <citation type="submission" date="2016-12" db="EMBL/GenBank/DDBJ databases">
        <authorList>
            <person name="Gaudriault S."/>
        </authorList>
    </citation>
    <scope>NUCLEOTIDE SEQUENCE [LARGE SCALE GENOMIC DNA]</scope>
    <source>
        <strain evidence="3">HGB1681 (deposited as PTA-6826 in the American Type Culture Collection)</strain>
    </source>
</reference>
<reference evidence="2" key="2">
    <citation type="submission" date="2016-12" db="EMBL/GenBank/DDBJ databases">
        <authorList>
            <person name="Song W.-J."/>
            <person name="Kurnit D.M."/>
        </authorList>
    </citation>
    <scope>NUCLEOTIDE SEQUENCE [LARGE SCALE GENOMIC DNA]</scope>
    <source>
        <strain evidence="2">HGB1681</strain>
    </source>
</reference>